<keyword evidence="12" id="KW-0325">Glycoprotein</keyword>
<feature type="disulfide bond" evidence="14">
    <location>
        <begin position="246"/>
        <end position="261"/>
    </location>
</feature>
<feature type="repeat" description="LDL-receptor class B" evidence="15">
    <location>
        <begin position="678"/>
        <end position="721"/>
    </location>
</feature>
<dbReference type="InterPro" id="IPR036055">
    <property type="entry name" value="LDL_receptor-like_sf"/>
</dbReference>
<dbReference type="FunFam" id="2.120.10.30:FF:000241">
    <property type="entry name" value="Low-density lipoprotein receptor-related protein 6"/>
    <property type="match status" value="1"/>
</dbReference>
<dbReference type="InterPro" id="IPR023415">
    <property type="entry name" value="LDLR_class-A_CS"/>
</dbReference>
<dbReference type="GO" id="GO:0016324">
    <property type="term" value="C:apical plasma membrane"/>
    <property type="evidence" value="ECO:0000318"/>
    <property type="project" value="GO_Central"/>
</dbReference>
<feature type="disulfide bond" evidence="14">
    <location>
        <begin position="344"/>
        <end position="356"/>
    </location>
</feature>
<dbReference type="SUPFAM" id="SSF57424">
    <property type="entry name" value="LDL receptor-like module"/>
    <property type="match status" value="11"/>
</dbReference>
<dbReference type="GO" id="GO:0005886">
    <property type="term" value="C:plasma membrane"/>
    <property type="evidence" value="ECO:0000318"/>
    <property type="project" value="GO_Central"/>
</dbReference>
<dbReference type="GeneTree" id="ENSGT00940000162544"/>
<keyword evidence="5 17" id="KW-0812">Transmembrane</keyword>
<feature type="disulfide bond" evidence="14">
    <location>
        <begin position="304"/>
        <end position="316"/>
    </location>
</feature>
<dbReference type="FunFam" id="4.10.400.10:FF:000034">
    <property type="entry name" value="Low-density lipoprotein receptor-related protein 2"/>
    <property type="match status" value="1"/>
</dbReference>
<feature type="transmembrane region" description="Helical" evidence="17">
    <location>
        <begin position="1293"/>
        <end position="1314"/>
    </location>
</feature>
<feature type="disulfide bond" evidence="14">
    <location>
        <begin position="323"/>
        <end position="338"/>
    </location>
</feature>
<feature type="disulfide bond" evidence="14">
    <location>
        <begin position="311"/>
        <end position="329"/>
    </location>
</feature>
<feature type="disulfide bond" evidence="14">
    <location>
        <begin position="405"/>
        <end position="420"/>
    </location>
</feature>
<dbReference type="GO" id="GO:0006898">
    <property type="term" value="P:receptor-mediated endocytosis"/>
    <property type="evidence" value="ECO:0000318"/>
    <property type="project" value="GO_Central"/>
</dbReference>
<dbReference type="PROSITE" id="PS00022">
    <property type="entry name" value="EGF_1"/>
    <property type="match status" value="1"/>
</dbReference>
<dbReference type="InterPro" id="IPR011042">
    <property type="entry name" value="6-blade_b-propeller_TolB-like"/>
</dbReference>
<dbReference type="InterPro" id="IPR000152">
    <property type="entry name" value="EGF-type_Asp/Asn_hydroxyl_site"/>
</dbReference>
<dbReference type="PROSITE" id="PS50026">
    <property type="entry name" value="EGF_3"/>
    <property type="match status" value="2"/>
</dbReference>
<dbReference type="CDD" id="cd00054">
    <property type="entry name" value="EGF_CA"/>
    <property type="match status" value="1"/>
</dbReference>
<sequence length="1362" mass="148258">MGGLLWLCLGLVGIFVTGESRLNVLLLWNFVFLTVKSCVSAGSSTKRCKVGTVLCKDGSECIQYSLLCDGEQDCADGSDEEDCESGCREDQFQCAHGKKCIDKQHVCDGTAHCQDHSDEQQCMKRTDNCAHQCDDKNRCLPATFVCDGERDCLDGTDEASCDGDKQEEEEDITVPTAVPSEPLPIRCPLGSKLCRDKSDCVHYNHVCDGEPDCRDGSDEEDCLSTCDSDQFQCAHGKKCIEKSQVCDGVPQCQDRSDELECAKYMEGCAHQCDKSRCIPSSFLCDGEQDCADGSDEASCAEKECSSSEFKCTSGQCVSASMHCDGHPDCWDGSDEESCVKAPVCTTNHRCTQSKECLLQEWMCDGDQDCKDGSDEKDCPVAPADCEDFQWQCRSGSACIPTAWRCDGTKDCDDNSDEHECGKLTCRPHEFQCVSKECLDPALVCNGITNCADGSDEGGSCQTKCPEAEQTRCSQGCYSTPEGSRCRCDAGYKLLEDGLTCVDVNECEGRTPAVCSHLCLNTPGSYQCDCHPGFIMEAGGHQCKITGEPFLLVSVQTELYLFGLRSGSLDVLKSPAKQGILALDYDWRDQKAFWVSGDSKAIRWSSLDQKSTGVLVKGVQANSVAVDWLGRNLYWIDSGKSKIFAIKLAKITMKSMDKTTILDEDLDVPRCLTLLPQKGLMFWTEVGNSAKIERAGMDGSQRKVVVNSSLKWPGDIAVDIISERIYWTEETLKAIGSATLDGDDIRILQMKKITYPFSVAVFNDMLYWSDAKQRIVQAATKLSGKNRQIVLKRPGQPVALKIIHPILQMDTGNPCKKMECSHMCVLAPESKAVCKCPTGVLLAKDGRTCSSLATSTFLLLLSPSTVTQIYLQFRQEDFKGWPEHLALHVPSVNKATLMDYSQLEHTIMLVDDATSSIRSFKLKDSILTSKGQVLKLLGDTITAMALDSVTLNVYWSSIKQPRLQVTSFTGAYTTVLIKEGIGRLGFIALHPPSGRVCFSNLGLQTAGSKAAIECAHMDGTERKVVWKDAIQPTSLVFSSNGDTIYWVDTKLGMISSAHINGSGYRELEAAEGLTSVAFAEDTMFWLTVGDKTRLWYREDQQEKKLWFEVDAQVVGLKLYSKSSQIGSNKCVQNGNCEHLCLATPAGQTCACAHDFLVKDNRCSPEQRCPAGSRLCMDQISCQPVEKFCDGHVDCPDHSDENCVGAKPGSGTKTTISLSPPSSVPSPDSSPKAVPESSPDSVQLMNLEAQQCSQKRCSGNGHCVDRNGASGCKCSEGYSGDSCQEAITKGTLGPIIYAAVGLCAGLVVIAVIAVVVKKRSSESRASPEAAKEMCMTNLEKNAEATPSTKTGDAEKPEEVVSSEN</sequence>
<keyword evidence="8 17" id="KW-1133">Transmembrane helix</keyword>
<dbReference type="Bgee" id="ENSORLG00000015660">
    <property type="expression patterns" value="Expressed in ovary and 9 other cell types or tissues"/>
</dbReference>
<evidence type="ECO:0000256" key="13">
    <source>
        <dbReference type="PROSITE-ProRule" id="PRU00076"/>
    </source>
</evidence>
<protein>
    <recommendedName>
        <fullName evidence="18">EGF-like domain-containing protein</fullName>
    </recommendedName>
</protein>
<dbReference type="InterPro" id="IPR000742">
    <property type="entry name" value="EGF"/>
</dbReference>
<evidence type="ECO:0000259" key="18">
    <source>
        <dbReference type="PROSITE" id="PS50026"/>
    </source>
</evidence>
<reference evidence="19" key="2">
    <citation type="submission" date="2025-08" db="UniProtKB">
        <authorList>
            <consortium name="Ensembl"/>
        </authorList>
    </citation>
    <scope>IDENTIFICATION</scope>
    <source>
        <strain evidence="19">Hd-rR</strain>
    </source>
</reference>
<dbReference type="Gene3D" id="2.10.25.10">
    <property type="entry name" value="Laminin"/>
    <property type="match status" value="3"/>
</dbReference>
<dbReference type="PROSITE" id="PS00010">
    <property type="entry name" value="ASX_HYDROXYL"/>
    <property type="match status" value="1"/>
</dbReference>
<feature type="disulfide bond" evidence="14">
    <location>
        <begin position="207"/>
        <end position="222"/>
    </location>
</feature>
<feature type="domain" description="EGF-like" evidence="18">
    <location>
        <begin position="502"/>
        <end position="543"/>
    </location>
</feature>
<evidence type="ECO:0000256" key="9">
    <source>
        <dbReference type="ARBA" id="ARBA00023136"/>
    </source>
</evidence>
<proteinExistence type="predicted"/>
<comment type="subcellular location">
    <subcellularLocation>
        <location evidence="2">Endomembrane system</location>
    </subcellularLocation>
    <subcellularLocation>
        <location evidence="1">Membrane</location>
        <topology evidence="1">Single-pass membrane protein</topology>
    </subcellularLocation>
</comment>
<dbReference type="PANTHER" id="PTHR22722">
    <property type="entry name" value="LOW-DENSITY LIPOPROTEIN RECEPTOR-RELATED PROTEIN 2-RELATED"/>
    <property type="match status" value="1"/>
</dbReference>
<name>A0A3B3HLN3_ORYLA</name>
<dbReference type="PANTHER" id="PTHR22722:SF12">
    <property type="entry name" value="EGF-LIKE DOMAIN-CONTAINING PROTEIN"/>
    <property type="match status" value="1"/>
</dbReference>
<evidence type="ECO:0000256" key="2">
    <source>
        <dbReference type="ARBA" id="ARBA00004308"/>
    </source>
</evidence>
<evidence type="ECO:0000256" key="15">
    <source>
        <dbReference type="PROSITE-ProRule" id="PRU00461"/>
    </source>
</evidence>
<evidence type="ECO:0000256" key="14">
    <source>
        <dbReference type="PROSITE-ProRule" id="PRU00124"/>
    </source>
</evidence>
<dbReference type="PROSITE" id="PS01186">
    <property type="entry name" value="EGF_2"/>
    <property type="match status" value="2"/>
</dbReference>
<dbReference type="PRINTS" id="PR00261">
    <property type="entry name" value="LDLRECEPTOR"/>
</dbReference>
<dbReference type="InParanoid" id="A0A3B3HLN3"/>
<dbReference type="STRING" id="8090.ENSORLP00000032792"/>
<keyword evidence="3 13" id="KW-0245">EGF-like domain</keyword>
<feature type="disulfide bond" evidence="13">
    <location>
        <begin position="1272"/>
        <end position="1281"/>
    </location>
</feature>
<evidence type="ECO:0000256" key="11">
    <source>
        <dbReference type="ARBA" id="ARBA00023170"/>
    </source>
</evidence>
<feature type="disulfide bond" evidence="14">
    <location>
        <begin position="272"/>
        <end position="290"/>
    </location>
</feature>
<dbReference type="SUPFAM" id="SSF63825">
    <property type="entry name" value="YWTD domain"/>
    <property type="match status" value="2"/>
</dbReference>
<evidence type="ECO:0000256" key="4">
    <source>
        <dbReference type="ARBA" id="ARBA00022583"/>
    </source>
</evidence>
<dbReference type="PROSITE" id="PS51120">
    <property type="entry name" value="LDLRB"/>
    <property type="match status" value="2"/>
</dbReference>
<evidence type="ECO:0000256" key="3">
    <source>
        <dbReference type="ARBA" id="ARBA00022536"/>
    </source>
</evidence>
<dbReference type="SMART" id="SM00179">
    <property type="entry name" value="EGF_CA"/>
    <property type="match status" value="2"/>
</dbReference>
<evidence type="ECO:0000256" key="7">
    <source>
        <dbReference type="ARBA" id="ARBA00022737"/>
    </source>
</evidence>
<dbReference type="SMART" id="SM00135">
    <property type="entry name" value="LY"/>
    <property type="match status" value="7"/>
</dbReference>
<organism evidence="19 20">
    <name type="scientific">Oryzias latipes</name>
    <name type="common">Japanese rice fish</name>
    <name type="synonym">Japanese killifish</name>
    <dbReference type="NCBI Taxonomy" id="8090"/>
    <lineage>
        <taxon>Eukaryota</taxon>
        <taxon>Metazoa</taxon>
        <taxon>Chordata</taxon>
        <taxon>Craniata</taxon>
        <taxon>Vertebrata</taxon>
        <taxon>Euteleostomi</taxon>
        <taxon>Actinopterygii</taxon>
        <taxon>Neopterygii</taxon>
        <taxon>Teleostei</taxon>
        <taxon>Neoteleostei</taxon>
        <taxon>Acanthomorphata</taxon>
        <taxon>Ovalentaria</taxon>
        <taxon>Atherinomorphae</taxon>
        <taxon>Beloniformes</taxon>
        <taxon>Adrianichthyidae</taxon>
        <taxon>Oryziinae</taxon>
        <taxon>Oryzias</taxon>
    </lineage>
</organism>
<evidence type="ECO:0000256" key="16">
    <source>
        <dbReference type="SAM" id="MobiDB-lite"/>
    </source>
</evidence>
<evidence type="ECO:0000256" key="12">
    <source>
        <dbReference type="ARBA" id="ARBA00023180"/>
    </source>
</evidence>
<feature type="domain" description="EGF-like" evidence="18">
    <location>
        <begin position="1246"/>
        <end position="1282"/>
    </location>
</feature>
<dbReference type="PROSITE" id="PS01187">
    <property type="entry name" value="EGF_CA"/>
    <property type="match status" value="1"/>
</dbReference>
<dbReference type="InterPro" id="IPR001881">
    <property type="entry name" value="EGF-like_Ca-bd_dom"/>
</dbReference>
<feature type="region of interest" description="Disordered" evidence="16">
    <location>
        <begin position="1204"/>
        <end position="1238"/>
    </location>
</feature>
<keyword evidence="6" id="KW-0732">Signal</keyword>
<keyword evidence="9 17" id="KW-0472">Membrane</keyword>
<accession>A0A3B3HLN3</accession>
<feature type="repeat" description="LDL-receptor class B" evidence="15">
    <location>
        <begin position="722"/>
        <end position="764"/>
    </location>
</feature>
<dbReference type="InterPro" id="IPR018097">
    <property type="entry name" value="EGF_Ca-bd_CS"/>
</dbReference>
<gene>
    <name evidence="19" type="primary">lrp13</name>
</gene>
<evidence type="ECO:0000256" key="1">
    <source>
        <dbReference type="ARBA" id="ARBA00004167"/>
    </source>
</evidence>
<feature type="disulfide bond" evidence="14">
    <location>
        <begin position="432"/>
        <end position="450"/>
    </location>
</feature>
<reference evidence="19" key="3">
    <citation type="submission" date="2025-09" db="UniProtKB">
        <authorList>
            <consortium name="Ensembl"/>
        </authorList>
    </citation>
    <scope>IDENTIFICATION</scope>
    <source>
        <strain evidence="19">Hd-rR</strain>
    </source>
</reference>
<comment type="caution">
    <text evidence="13">Lacks conserved residue(s) required for the propagation of feature annotation.</text>
</comment>
<dbReference type="Gene3D" id="2.120.10.30">
    <property type="entry name" value="TolB, C-terminal domain"/>
    <property type="match status" value="2"/>
</dbReference>
<dbReference type="Pfam" id="PF07645">
    <property type="entry name" value="EGF_CA"/>
    <property type="match status" value="1"/>
</dbReference>
<dbReference type="PROSITE" id="PS01209">
    <property type="entry name" value="LDLRA_1"/>
    <property type="match status" value="4"/>
</dbReference>
<feature type="disulfide bond" evidence="14">
    <location>
        <begin position="146"/>
        <end position="161"/>
    </location>
</feature>
<dbReference type="Ensembl" id="ENSORLT00000036597.1">
    <property type="protein sequence ID" value="ENSORLP00000032792.1"/>
    <property type="gene ID" value="ENSORLG00000015660.2"/>
</dbReference>
<dbReference type="FunFam" id="4.10.400.10:FF:000045">
    <property type="entry name" value="Low-density lipoprotein receptor-related protein 2"/>
    <property type="match status" value="1"/>
</dbReference>
<dbReference type="GO" id="GO:0005509">
    <property type="term" value="F:calcium ion binding"/>
    <property type="evidence" value="ECO:0007669"/>
    <property type="project" value="InterPro"/>
</dbReference>
<feature type="region of interest" description="Disordered" evidence="16">
    <location>
        <begin position="1319"/>
        <end position="1362"/>
    </location>
</feature>
<keyword evidence="4" id="KW-0254">Endocytosis</keyword>
<dbReference type="InterPro" id="IPR051221">
    <property type="entry name" value="LDLR-related"/>
</dbReference>
<dbReference type="PROSITE" id="PS50068">
    <property type="entry name" value="LDLRA_2"/>
    <property type="match status" value="11"/>
</dbReference>
<dbReference type="Gene3D" id="4.10.1220.10">
    <property type="entry name" value="EGF-type module"/>
    <property type="match status" value="1"/>
</dbReference>
<dbReference type="SMART" id="SM00192">
    <property type="entry name" value="LDLa"/>
    <property type="match status" value="11"/>
</dbReference>
<dbReference type="Proteomes" id="UP000001038">
    <property type="component" value="Chromosome 9"/>
</dbReference>
<reference evidence="19 20" key="1">
    <citation type="journal article" date="2007" name="Nature">
        <title>The medaka draft genome and insights into vertebrate genome evolution.</title>
        <authorList>
            <person name="Kasahara M."/>
            <person name="Naruse K."/>
            <person name="Sasaki S."/>
            <person name="Nakatani Y."/>
            <person name="Qu W."/>
            <person name="Ahsan B."/>
            <person name="Yamada T."/>
            <person name="Nagayasu Y."/>
            <person name="Doi K."/>
            <person name="Kasai Y."/>
            <person name="Jindo T."/>
            <person name="Kobayashi D."/>
            <person name="Shimada A."/>
            <person name="Toyoda A."/>
            <person name="Kuroki Y."/>
            <person name="Fujiyama A."/>
            <person name="Sasaki T."/>
            <person name="Shimizu A."/>
            <person name="Asakawa S."/>
            <person name="Shimizu N."/>
            <person name="Hashimoto S."/>
            <person name="Yang J."/>
            <person name="Lee Y."/>
            <person name="Matsushima K."/>
            <person name="Sugano S."/>
            <person name="Sakaizumi M."/>
            <person name="Narita T."/>
            <person name="Ohishi K."/>
            <person name="Haga S."/>
            <person name="Ohta F."/>
            <person name="Nomoto H."/>
            <person name="Nogata K."/>
            <person name="Morishita T."/>
            <person name="Endo T."/>
            <person name="Shin-I T."/>
            <person name="Takeda H."/>
            <person name="Morishita S."/>
            <person name="Kohara Y."/>
        </authorList>
    </citation>
    <scope>NUCLEOTIDE SEQUENCE [LARGE SCALE GENOMIC DNA]</scope>
    <source>
        <strain evidence="19 20">Hd-rR</strain>
    </source>
</reference>
<keyword evidence="20" id="KW-1185">Reference proteome</keyword>
<evidence type="ECO:0000256" key="8">
    <source>
        <dbReference type="ARBA" id="ARBA00022989"/>
    </source>
</evidence>
<evidence type="ECO:0000256" key="6">
    <source>
        <dbReference type="ARBA" id="ARBA00022729"/>
    </source>
</evidence>
<dbReference type="GO" id="GO:0012505">
    <property type="term" value="C:endomembrane system"/>
    <property type="evidence" value="ECO:0007669"/>
    <property type="project" value="UniProtKB-SubCell"/>
</dbReference>
<keyword evidence="7" id="KW-0677">Repeat</keyword>
<feature type="disulfide bond" evidence="14">
    <location>
        <begin position="363"/>
        <end position="378"/>
    </location>
</feature>
<evidence type="ECO:0000313" key="19">
    <source>
        <dbReference type="Ensembl" id="ENSORLP00000032792.1"/>
    </source>
</evidence>
<dbReference type="CDD" id="cd00112">
    <property type="entry name" value="LDLa"/>
    <property type="match status" value="11"/>
</dbReference>
<dbReference type="InterPro" id="IPR049883">
    <property type="entry name" value="NOTCH1_EGF-like"/>
</dbReference>
<dbReference type="Pfam" id="PF00058">
    <property type="entry name" value="Ldl_recept_b"/>
    <property type="match status" value="1"/>
</dbReference>
<evidence type="ECO:0000313" key="20">
    <source>
        <dbReference type="Proteomes" id="UP000001038"/>
    </source>
</evidence>
<keyword evidence="10 13" id="KW-1015">Disulfide bond</keyword>
<dbReference type="InterPro" id="IPR000033">
    <property type="entry name" value="LDLR_classB_rpt"/>
</dbReference>
<dbReference type="GO" id="GO:0043235">
    <property type="term" value="C:receptor complex"/>
    <property type="evidence" value="ECO:0000318"/>
    <property type="project" value="GO_Central"/>
</dbReference>
<dbReference type="FunFam" id="2.10.25.10:FF:000240">
    <property type="entry name" value="Vitamin K-dependent protein S"/>
    <property type="match status" value="1"/>
</dbReference>
<dbReference type="Gene3D" id="4.10.400.10">
    <property type="entry name" value="Low-density Lipoprotein Receptor"/>
    <property type="match status" value="10"/>
</dbReference>
<feature type="disulfide bond" evidence="14">
    <location>
        <begin position="107"/>
        <end position="122"/>
    </location>
</feature>
<feature type="disulfide bond" evidence="14">
    <location>
        <begin position="284"/>
        <end position="299"/>
    </location>
</feature>
<dbReference type="Pfam" id="PF00057">
    <property type="entry name" value="Ldl_recept_a"/>
    <property type="match status" value="9"/>
</dbReference>
<evidence type="ECO:0000256" key="17">
    <source>
        <dbReference type="SAM" id="Phobius"/>
    </source>
</evidence>
<feature type="disulfide bond" evidence="14">
    <location>
        <begin position="68"/>
        <end position="83"/>
    </location>
</feature>
<dbReference type="InterPro" id="IPR002172">
    <property type="entry name" value="LDrepeatLR_classA_rpt"/>
</dbReference>
<evidence type="ECO:0000256" key="10">
    <source>
        <dbReference type="ARBA" id="ARBA00023157"/>
    </source>
</evidence>
<feature type="compositionally biased region" description="Low complexity" evidence="16">
    <location>
        <begin position="1215"/>
        <end position="1229"/>
    </location>
</feature>
<dbReference type="GO" id="GO:0042562">
    <property type="term" value="F:hormone binding"/>
    <property type="evidence" value="ECO:0000318"/>
    <property type="project" value="GO_Central"/>
</dbReference>
<dbReference type="SUPFAM" id="SSF57196">
    <property type="entry name" value="EGF/Laminin"/>
    <property type="match status" value="4"/>
</dbReference>
<evidence type="ECO:0000256" key="5">
    <source>
        <dbReference type="ARBA" id="ARBA00022692"/>
    </source>
</evidence>
<dbReference type="SMART" id="SM00181">
    <property type="entry name" value="EGF"/>
    <property type="match status" value="6"/>
</dbReference>
<keyword evidence="11" id="KW-0675">Receptor</keyword>
<feature type="disulfide bond" evidence="14">
    <location>
        <begin position="425"/>
        <end position="437"/>
    </location>
</feature>